<dbReference type="NCBIfam" id="TIGR01439">
    <property type="entry name" value="lp_hng_hel_AbrB"/>
    <property type="match status" value="1"/>
</dbReference>
<sequence length="69" mass="7677">MATAILSAKFQISIPKEVREQQHWSAGQEFVFIPKGKGVLLIPVPDLADLRGMAKGADPGNYRDRKDRL</sequence>
<dbReference type="EMBL" id="JAEUAK010000010">
    <property type="protein sequence ID" value="MBW9055283.1"/>
    <property type="molecule type" value="Genomic_DNA"/>
</dbReference>
<evidence type="ECO:0000313" key="2">
    <source>
        <dbReference type="EMBL" id="MBW9055283.1"/>
    </source>
</evidence>
<dbReference type="SMART" id="SM00966">
    <property type="entry name" value="SpoVT_AbrB"/>
    <property type="match status" value="1"/>
</dbReference>
<dbReference type="Gene3D" id="2.10.260.10">
    <property type="match status" value="1"/>
</dbReference>
<evidence type="ECO:0000259" key="1">
    <source>
        <dbReference type="SMART" id="SM00966"/>
    </source>
</evidence>
<dbReference type="InterPro" id="IPR007159">
    <property type="entry name" value="SpoVT-AbrB_dom"/>
</dbReference>
<dbReference type="Proteomes" id="UP000717752">
    <property type="component" value="Unassembled WGS sequence"/>
</dbReference>
<protein>
    <submittedName>
        <fullName evidence="2">AbrB/MazE/SpoVT family DNA-binding domain-containing protein</fullName>
    </submittedName>
</protein>
<dbReference type="InterPro" id="IPR037914">
    <property type="entry name" value="SpoVT-AbrB_sf"/>
</dbReference>
<dbReference type="SUPFAM" id="SSF89447">
    <property type="entry name" value="AbrB/MazE/MraZ-like"/>
    <property type="match status" value="1"/>
</dbReference>
<reference evidence="2 3" key="1">
    <citation type="journal article" date="2021" name="MBio">
        <title>Poor Competitiveness of Bradyrhizobium in Pigeon Pea Root Colonization in Indian Soils.</title>
        <authorList>
            <person name="Chalasani D."/>
            <person name="Basu A."/>
            <person name="Pullabhotla S.V.S.R.N."/>
            <person name="Jorrin B."/>
            <person name="Neal A.L."/>
            <person name="Poole P.S."/>
            <person name="Podile A.R."/>
            <person name="Tkacz A."/>
        </authorList>
    </citation>
    <scope>NUCLEOTIDE SEQUENCE [LARGE SCALE GENOMIC DNA]</scope>
    <source>
        <strain evidence="2 3">HU56</strain>
    </source>
</reference>
<gene>
    <name evidence="2" type="ORF">JNB85_23030</name>
</gene>
<name>A0ABS7GZ65_9HYPH</name>
<dbReference type="RefSeq" id="WP_220336607.1">
    <property type="nucleotide sequence ID" value="NZ_JAEUAK010000010.1"/>
</dbReference>
<keyword evidence="2" id="KW-0238">DNA-binding</keyword>
<comment type="caution">
    <text evidence="2">The sequence shown here is derived from an EMBL/GenBank/DDBJ whole genome shotgun (WGS) entry which is preliminary data.</text>
</comment>
<accession>A0ABS7GZ65</accession>
<keyword evidence="3" id="KW-1185">Reference proteome</keyword>
<dbReference type="GO" id="GO:0003677">
    <property type="term" value="F:DNA binding"/>
    <property type="evidence" value="ECO:0007669"/>
    <property type="project" value="UniProtKB-KW"/>
</dbReference>
<evidence type="ECO:0000313" key="3">
    <source>
        <dbReference type="Proteomes" id="UP000717752"/>
    </source>
</evidence>
<dbReference type="Pfam" id="PF04014">
    <property type="entry name" value="MazE_antitoxin"/>
    <property type="match status" value="1"/>
</dbReference>
<organism evidence="2 3">
    <name type="scientific">Rhizobium mesosinicum</name>
    <dbReference type="NCBI Taxonomy" id="335017"/>
    <lineage>
        <taxon>Bacteria</taxon>
        <taxon>Pseudomonadati</taxon>
        <taxon>Pseudomonadota</taxon>
        <taxon>Alphaproteobacteria</taxon>
        <taxon>Hyphomicrobiales</taxon>
        <taxon>Rhizobiaceae</taxon>
        <taxon>Rhizobium/Agrobacterium group</taxon>
        <taxon>Rhizobium</taxon>
    </lineage>
</organism>
<proteinExistence type="predicted"/>
<feature type="domain" description="SpoVT-AbrB" evidence="1">
    <location>
        <begin position="4"/>
        <end position="49"/>
    </location>
</feature>